<keyword evidence="2" id="KW-1185">Reference proteome</keyword>
<proteinExistence type="predicted"/>
<organism evidence="1 2">
    <name type="scientific">Holothuria leucospilota</name>
    <name type="common">Black long sea cucumber</name>
    <name type="synonym">Mertensiothuria leucospilota</name>
    <dbReference type="NCBI Taxonomy" id="206669"/>
    <lineage>
        <taxon>Eukaryota</taxon>
        <taxon>Metazoa</taxon>
        <taxon>Echinodermata</taxon>
        <taxon>Eleutherozoa</taxon>
        <taxon>Echinozoa</taxon>
        <taxon>Holothuroidea</taxon>
        <taxon>Aspidochirotacea</taxon>
        <taxon>Aspidochirotida</taxon>
        <taxon>Holothuriidae</taxon>
        <taxon>Holothuria</taxon>
    </lineage>
</organism>
<name>A0A9Q1CD69_HOLLE</name>
<dbReference type="Proteomes" id="UP001152320">
    <property type="component" value="Chromosome 4"/>
</dbReference>
<protein>
    <submittedName>
        <fullName evidence="1">Uncharacterized protein</fullName>
    </submittedName>
</protein>
<evidence type="ECO:0000313" key="1">
    <source>
        <dbReference type="EMBL" id="KAJ8043142.1"/>
    </source>
</evidence>
<sequence length="465" mass="52234">MDVCVFCQHSLQNDGDVDVVTLRQKGVKGIINASKERGDDITISVGQRVHQKCRKRYCNKLSIASDKKPTAESGSKRTLRSQTDHFEFSEHCFFCGQPAVQKESKHQYFPVKTFEFQKKIESVCEERGHLDEWANHVRGRLALVSDLHAADAVYHQACSVNFRTHKQIPQYFTNKSQSKRVAGRPEDQNQASAFAKVAKYLKENDDTQATLSDLVNKMKEFCDVPYSTVHMRKKLVDHFGDSIIITEVNGKPNVVTFTNTVWSILQEFYKRPKHQDSESEKLSIITAAGKLVRSDIKLMGALSKAYPTAKSVSWVDENLDYIPESAKLLLRVIMNEKKDTLKVASIGQALVQAALPRILMAPLQVALGVQMHHHFGSRFLIDTMNKLGFCSSYSEIQRFEASAAVNQGSHMPKVGEDRVLQFVADNVDHNVRTLDGHGSFHGMGIIAGITPGIENETSREGVCHW</sequence>
<comment type="caution">
    <text evidence="1">The sequence shown here is derived from an EMBL/GenBank/DDBJ whole genome shotgun (WGS) entry which is preliminary data.</text>
</comment>
<evidence type="ECO:0000313" key="2">
    <source>
        <dbReference type="Proteomes" id="UP001152320"/>
    </source>
</evidence>
<dbReference type="EMBL" id="JAIZAY010000004">
    <property type="protein sequence ID" value="KAJ8043142.1"/>
    <property type="molecule type" value="Genomic_DNA"/>
</dbReference>
<dbReference type="OrthoDB" id="6753017at2759"/>
<reference evidence="1" key="1">
    <citation type="submission" date="2021-10" db="EMBL/GenBank/DDBJ databases">
        <title>Tropical sea cucumber genome reveals ecological adaptation and Cuvierian tubules defense mechanism.</title>
        <authorList>
            <person name="Chen T."/>
        </authorList>
    </citation>
    <scope>NUCLEOTIDE SEQUENCE</scope>
    <source>
        <strain evidence="1">Nanhai2018</strain>
        <tissue evidence="1">Muscle</tissue>
    </source>
</reference>
<gene>
    <name evidence="1" type="ORF">HOLleu_10105</name>
</gene>
<dbReference type="AlphaFoldDB" id="A0A9Q1CD69"/>
<accession>A0A9Q1CD69</accession>
<dbReference type="PANTHER" id="PTHR47018">
    <property type="entry name" value="CXC DOMAIN-CONTAINING PROTEIN-RELATED"/>
    <property type="match status" value="1"/>
</dbReference>
<dbReference type="PANTHER" id="PTHR47018:SF4">
    <property type="match status" value="1"/>
</dbReference>